<dbReference type="AlphaFoldDB" id="A0A5J4UKU5"/>
<dbReference type="Proteomes" id="UP000324800">
    <property type="component" value="Unassembled WGS sequence"/>
</dbReference>
<evidence type="ECO:0000313" key="3">
    <source>
        <dbReference type="Proteomes" id="UP000324800"/>
    </source>
</evidence>
<dbReference type="EMBL" id="SNRW01014968">
    <property type="protein sequence ID" value="KAA6370883.1"/>
    <property type="molecule type" value="Genomic_DNA"/>
</dbReference>
<gene>
    <name evidence="2" type="ORF">EZS28_033590</name>
</gene>
<comment type="caution">
    <text evidence="2">The sequence shown here is derived from an EMBL/GenBank/DDBJ whole genome shotgun (WGS) entry which is preliminary data.</text>
</comment>
<feature type="transmembrane region" description="Helical" evidence="1">
    <location>
        <begin position="21"/>
        <end position="40"/>
    </location>
</feature>
<name>A0A5J4UKU5_9EUKA</name>
<protein>
    <submittedName>
        <fullName evidence="2">Uncharacterized protein</fullName>
    </submittedName>
</protein>
<sequence>MGIYVILFQPFTLTFGNQIHTSCLFIAAGGGLTSICLSGLKRLASIGRSNITNGFKLFGWFQIVGVNIIIYLSIILFSLILGWVGYILAKKAAIKNWILKPVYEQPKCIEDINIVKLYERNQRIHVSTFKLC</sequence>
<keyword evidence="1" id="KW-1133">Transmembrane helix</keyword>
<feature type="transmembrane region" description="Helical" evidence="1">
    <location>
        <begin position="60"/>
        <end position="89"/>
    </location>
</feature>
<keyword evidence="1" id="KW-0472">Membrane</keyword>
<accession>A0A5J4UKU5</accession>
<proteinExistence type="predicted"/>
<keyword evidence="1" id="KW-0812">Transmembrane</keyword>
<reference evidence="2 3" key="1">
    <citation type="submission" date="2019-03" db="EMBL/GenBank/DDBJ databases">
        <title>Single cell metagenomics reveals metabolic interactions within the superorganism composed of flagellate Streblomastix strix and complex community of Bacteroidetes bacteria on its surface.</title>
        <authorList>
            <person name="Treitli S.C."/>
            <person name="Kolisko M."/>
            <person name="Husnik F."/>
            <person name="Keeling P."/>
            <person name="Hampl V."/>
        </authorList>
    </citation>
    <scope>NUCLEOTIDE SEQUENCE [LARGE SCALE GENOMIC DNA]</scope>
    <source>
        <strain evidence="2">ST1C</strain>
    </source>
</reference>
<evidence type="ECO:0000313" key="2">
    <source>
        <dbReference type="EMBL" id="KAA6370883.1"/>
    </source>
</evidence>
<organism evidence="2 3">
    <name type="scientific">Streblomastix strix</name>
    <dbReference type="NCBI Taxonomy" id="222440"/>
    <lineage>
        <taxon>Eukaryota</taxon>
        <taxon>Metamonada</taxon>
        <taxon>Preaxostyla</taxon>
        <taxon>Oxymonadida</taxon>
        <taxon>Streblomastigidae</taxon>
        <taxon>Streblomastix</taxon>
    </lineage>
</organism>
<evidence type="ECO:0000256" key="1">
    <source>
        <dbReference type="SAM" id="Phobius"/>
    </source>
</evidence>